<evidence type="ECO:0000313" key="2">
    <source>
        <dbReference type="Proteomes" id="UP000704712"/>
    </source>
</evidence>
<gene>
    <name evidence="1" type="ORF">GN958_ATG20466</name>
</gene>
<dbReference type="EMBL" id="JAACNO010002857">
    <property type="protein sequence ID" value="KAF4130342.1"/>
    <property type="molecule type" value="Genomic_DNA"/>
</dbReference>
<evidence type="ECO:0000313" key="1">
    <source>
        <dbReference type="EMBL" id="KAF4130342.1"/>
    </source>
</evidence>
<protein>
    <recommendedName>
        <fullName evidence="3">DDE Tnp4 domain-containing protein</fullName>
    </recommendedName>
</protein>
<evidence type="ECO:0008006" key="3">
    <source>
        <dbReference type="Google" id="ProtNLM"/>
    </source>
</evidence>
<sequence>RSFVKIFELFRPHAPPHLLDGRDHSFERKMGLLLLALALSGSMKDAGLALGISQHHTAATINELLRFICMHAEDFIKMPSTSAGWREIMGGFPDVRGISYVCGAVDGSSFEISRPAERLLFCDHRRRLWNMICGRAQNTISRGRHLLGDAGLTLSCELLTSYIPREEGGKLSRIQERYNYIHSATRMAIESKIRRLLEQKSIMNCTRIILSAMTLHNILIDLNDNTISRNTGSVLEMEPDFDLRAISRAQRDELARLLYC</sequence>
<proteinExistence type="predicted"/>
<reference evidence="1" key="1">
    <citation type="submission" date="2020-03" db="EMBL/GenBank/DDBJ databases">
        <title>Hybrid Assembly of Korean Phytophthora infestans isolates.</title>
        <authorList>
            <person name="Prokchorchik M."/>
            <person name="Lee Y."/>
            <person name="Seo J."/>
            <person name="Cho J.-H."/>
            <person name="Park Y.-E."/>
            <person name="Jang D.-C."/>
            <person name="Im J.-S."/>
            <person name="Choi J.-G."/>
            <person name="Park H.-J."/>
            <person name="Lee G.-B."/>
            <person name="Lee Y.-G."/>
            <person name="Hong S.-Y."/>
            <person name="Cho K."/>
            <person name="Sohn K.H."/>
        </authorList>
    </citation>
    <scope>NUCLEOTIDE SEQUENCE</scope>
    <source>
        <strain evidence="1">KR_2_A2</strain>
    </source>
</reference>
<comment type="caution">
    <text evidence="1">The sequence shown here is derived from an EMBL/GenBank/DDBJ whole genome shotgun (WGS) entry which is preliminary data.</text>
</comment>
<name>A0A8S9TS64_PHYIN</name>
<dbReference type="AlphaFoldDB" id="A0A8S9TS64"/>
<accession>A0A8S9TS64</accession>
<organism evidence="1 2">
    <name type="scientific">Phytophthora infestans</name>
    <name type="common">Potato late blight agent</name>
    <name type="synonym">Botrytis infestans</name>
    <dbReference type="NCBI Taxonomy" id="4787"/>
    <lineage>
        <taxon>Eukaryota</taxon>
        <taxon>Sar</taxon>
        <taxon>Stramenopiles</taxon>
        <taxon>Oomycota</taxon>
        <taxon>Peronosporomycetes</taxon>
        <taxon>Peronosporales</taxon>
        <taxon>Peronosporaceae</taxon>
        <taxon>Phytophthora</taxon>
    </lineage>
</organism>
<dbReference type="Proteomes" id="UP000704712">
    <property type="component" value="Unassembled WGS sequence"/>
</dbReference>
<feature type="non-terminal residue" evidence="1">
    <location>
        <position position="1"/>
    </location>
</feature>